<accession>A0A0E9X6K7</accession>
<dbReference type="EMBL" id="GBXM01011264">
    <property type="protein sequence ID" value="JAH97313.1"/>
    <property type="molecule type" value="Transcribed_RNA"/>
</dbReference>
<dbReference type="AlphaFoldDB" id="A0A0E9X6K7"/>
<reference evidence="1" key="1">
    <citation type="submission" date="2014-11" db="EMBL/GenBank/DDBJ databases">
        <authorList>
            <person name="Amaro Gonzalez C."/>
        </authorList>
    </citation>
    <scope>NUCLEOTIDE SEQUENCE</scope>
</reference>
<organism evidence="1">
    <name type="scientific">Anguilla anguilla</name>
    <name type="common">European freshwater eel</name>
    <name type="synonym">Muraena anguilla</name>
    <dbReference type="NCBI Taxonomy" id="7936"/>
    <lineage>
        <taxon>Eukaryota</taxon>
        <taxon>Metazoa</taxon>
        <taxon>Chordata</taxon>
        <taxon>Craniata</taxon>
        <taxon>Vertebrata</taxon>
        <taxon>Euteleostomi</taxon>
        <taxon>Actinopterygii</taxon>
        <taxon>Neopterygii</taxon>
        <taxon>Teleostei</taxon>
        <taxon>Anguilliformes</taxon>
        <taxon>Anguillidae</taxon>
        <taxon>Anguilla</taxon>
    </lineage>
</organism>
<name>A0A0E9X6K7_ANGAN</name>
<sequence>MIERLHIQELRYSKTLSRTSYRGHCYDLSLCLGLCSACTHYHRQYLIGPNICILKWGINAYLLTTEEEGKMVKRPFQYD</sequence>
<protein>
    <submittedName>
        <fullName evidence="1">Uncharacterized protein</fullName>
    </submittedName>
</protein>
<reference evidence="1" key="2">
    <citation type="journal article" date="2015" name="Fish Shellfish Immunol.">
        <title>Early steps in the European eel (Anguilla anguilla)-Vibrio vulnificus interaction in the gills: Role of the RtxA13 toxin.</title>
        <authorList>
            <person name="Callol A."/>
            <person name="Pajuelo D."/>
            <person name="Ebbesson L."/>
            <person name="Teles M."/>
            <person name="MacKenzie S."/>
            <person name="Amaro C."/>
        </authorList>
    </citation>
    <scope>NUCLEOTIDE SEQUENCE</scope>
</reference>
<evidence type="ECO:0000313" key="1">
    <source>
        <dbReference type="EMBL" id="JAH97313.1"/>
    </source>
</evidence>
<proteinExistence type="predicted"/>